<keyword evidence="1" id="KW-0805">Transcription regulation</keyword>
<organism evidence="5">
    <name type="scientific">Desulfitobacterium hafniense</name>
    <name type="common">Desulfitobacterium frappieri</name>
    <dbReference type="NCBI Taxonomy" id="49338"/>
    <lineage>
        <taxon>Bacteria</taxon>
        <taxon>Bacillati</taxon>
        <taxon>Bacillota</taxon>
        <taxon>Clostridia</taxon>
        <taxon>Eubacteriales</taxon>
        <taxon>Desulfitobacteriaceae</taxon>
        <taxon>Desulfitobacterium</taxon>
    </lineage>
</organism>
<dbReference type="OrthoDB" id="9798835at2"/>
<name>A0A098B3D7_DESHA</name>
<dbReference type="PROSITE" id="PS50987">
    <property type="entry name" value="HTH_ARSR_2"/>
    <property type="match status" value="1"/>
</dbReference>
<gene>
    <name evidence="6" type="ORF">AT727_04545</name>
    <name evidence="5" type="ORF">DPCES_3463</name>
</gene>
<feature type="domain" description="HTH arsR-type" evidence="4">
    <location>
        <begin position="1"/>
        <end position="90"/>
    </location>
</feature>
<dbReference type="InterPro" id="IPR051081">
    <property type="entry name" value="HTH_MetalResp_TranReg"/>
</dbReference>
<dbReference type="InterPro" id="IPR001845">
    <property type="entry name" value="HTH_ArsR_DNA-bd_dom"/>
</dbReference>
<dbReference type="NCBIfam" id="NF033788">
    <property type="entry name" value="HTH_metalloreg"/>
    <property type="match status" value="1"/>
</dbReference>
<dbReference type="PRINTS" id="PR00778">
    <property type="entry name" value="HTHARSR"/>
</dbReference>
<reference evidence="6 7" key="2">
    <citation type="submission" date="2015-12" db="EMBL/GenBank/DDBJ databases">
        <title>Draft Genome Sequence of Desulfitobacterium hafniense Strain DH, a Sulfate-reducing Bacterium Isolated from Paddy Soils.</title>
        <authorList>
            <person name="Bao P."/>
            <person name="Zhang X."/>
            <person name="Li G."/>
        </authorList>
    </citation>
    <scope>NUCLEOTIDE SEQUENCE [LARGE SCALE GENOMIC DNA]</scope>
    <source>
        <strain evidence="6 7">DH</strain>
    </source>
</reference>
<dbReference type="SMART" id="SM00418">
    <property type="entry name" value="HTH_ARSR"/>
    <property type="match status" value="1"/>
</dbReference>
<dbReference type="CDD" id="cd00090">
    <property type="entry name" value="HTH_ARSR"/>
    <property type="match status" value="1"/>
</dbReference>
<protein>
    <submittedName>
        <fullName evidence="6">ArsR family transcriptional regulator</fullName>
    </submittedName>
    <submittedName>
        <fullName evidence="5">Transcriptional regulator, ArsR</fullName>
    </submittedName>
</protein>
<dbReference type="PATRIC" id="fig|49338.4.peg.3721"/>
<dbReference type="Proteomes" id="UP000054623">
    <property type="component" value="Unassembled WGS sequence"/>
</dbReference>
<accession>A0A098B3D7</accession>
<evidence type="ECO:0000256" key="2">
    <source>
        <dbReference type="ARBA" id="ARBA00023125"/>
    </source>
</evidence>
<dbReference type="EMBL" id="LK996017">
    <property type="protein sequence ID" value="CDX03349.1"/>
    <property type="molecule type" value="Genomic_DNA"/>
</dbReference>
<evidence type="ECO:0000256" key="1">
    <source>
        <dbReference type="ARBA" id="ARBA00023015"/>
    </source>
</evidence>
<dbReference type="PANTHER" id="PTHR33154">
    <property type="entry name" value="TRANSCRIPTIONAL REGULATOR, ARSR FAMILY"/>
    <property type="match status" value="1"/>
</dbReference>
<dbReference type="SUPFAM" id="SSF46785">
    <property type="entry name" value="Winged helix' DNA-binding domain"/>
    <property type="match status" value="1"/>
</dbReference>
<evidence type="ECO:0000256" key="3">
    <source>
        <dbReference type="ARBA" id="ARBA00023163"/>
    </source>
</evidence>
<sequence>MDDLLKVMKALSDETRLKIINLLLNFDFCVGALSRQLGISEAAVSQHLQILRKAGLVTGEKRGYYTHYDVKRELLEKTAQSLLSIAAYDAPRKGCRQHLTGDHQYCENKNPSAKS</sequence>
<dbReference type="Gene3D" id="1.10.10.10">
    <property type="entry name" value="Winged helix-like DNA-binding domain superfamily/Winged helix DNA-binding domain"/>
    <property type="match status" value="1"/>
</dbReference>
<dbReference type="AlphaFoldDB" id="A0A098B3D7"/>
<dbReference type="Pfam" id="PF01022">
    <property type="entry name" value="HTH_5"/>
    <property type="match status" value="1"/>
</dbReference>
<dbReference type="GO" id="GO:0003677">
    <property type="term" value="F:DNA binding"/>
    <property type="evidence" value="ECO:0007669"/>
    <property type="project" value="UniProtKB-KW"/>
</dbReference>
<evidence type="ECO:0000313" key="6">
    <source>
        <dbReference type="EMBL" id="KTE92209.1"/>
    </source>
</evidence>
<evidence type="ECO:0000313" key="5">
    <source>
        <dbReference type="EMBL" id="CDX03349.1"/>
    </source>
</evidence>
<keyword evidence="2" id="KW-0238">DNA-binding</keyword>
<reference evidence="5" key="1">
    <citation type="submission" date="2014-07" db="EMBL/GenBank/DDBJ databases">
        <authorList>
            <person name="Hornung V.Bastian."/>
        </authorList>
    </citation>
    <scope>NUCLEOTIDE SEQUENCE</scope>
    <source>
        <strain evidence="5">PCE-S</strain>
    </source>
</reference>
<dbReference type="InterPro" id="IPR036388">
    <property type="entry name" value="WH-like_DNA-bd_sf"/>
</dbReference>
<dbReference type="RefSeq" id="WP_005816909.1">
    <property type="nucleotide sequence ID" value="NZ_CABKQQ010000060.1"/>
</dbReference>
<dbReference type="GO" id="GO:0003700">
    <property type="term" value="F:DNA-binding transcription factor activity"/>
    <property type="evidence" value="ECO:0007669"/>
    <property type="project" value="InterPro"/>
</dbReference>
<evidence type="ECO:0000313" key="7">
    <source>
        <dbReference type="Proteomes" id="UP000054623"/>
    </source>
</evidence>
<dbReference type="InterPro" id="IPR036390">
    <property type="entry name" value="WH_DNA-bd_sf"/>
</dbReference>
<evidence type="ECO:0000259" key="4">
    <source>
        <dbReference type="PROSITE" id="PS50987"/>
    </source>
</evidence>
<dbReference type="PANTHER" id="PTHR33154:SF18">
    <property type="entry name" value="ARSENICAL RESISTANCE OPERON REPRESSOR"/>
    <property type="match status" value="1"/>
</dbReference>
<dbReference type="InterPro" id="IPR011991">
    <property type="entry name" value="ArsR-like_HTH"/>
</dbReference>
<dbReference type="EMBL" id="LOCK01000017">
    <property type="protein sequence ID" value="KTE92209.1"/>
    <property type="molecule type" value="Genomic_DNA"/>
</dbReference>
<proteinExistence type="predicted"/>
<keyword evidence="3" id="KW-0804">Transcription</keyword>